<accession>A0A9K3IRR2</accession>
<proteinExistence type="predicted"/>
<keyword evidence="2" id="KW-1185">Reference proteome</keyword>
<protein>
    <submittedName>
        <fullName evidence="1">Uncharacterized protein</fullName>
    </submittedName>
</protein>
<dbReference type="AlphaFoldDB" id="A0A9K3IRR2"/>
<evidence type="ECO:0000313" key="1">
    <source>
        <dbReference type="EMBL" id="KAF5801539.1"/>
    </source>
</evidence>
<reference evidence="1" key="2">
    <citation type="submission" date="2020-06" db="EMBL/GenBank/DDBJ databases">
        <title>Helianthus annuus Genome sequencing and assembly Release 2.</title>
        <authorList>
            <person name="Gouzy J."/>
            <person name="Langlade N."/>
            <person name="Munos S."/>
        </authorList>
    </citation>
    <scope>NUCLEOTIDE SEQUENCE</scope>
    <source>
        <tissue evidence="1">Leaves</tissue>
    </source>
</reference>
<comment type="caution">
    <text evidence="1">The sequence shown here is derived from an EMBL/GenBank/DDBJ whole genome shotgun (WGS) entry which is preliminary data.</text>
</comment>
<dbReference type="Gramene" id="mRNA:HanXRQr2_Chr06g0249241">
    <property type="protein sequence ID" value="CDS:HanXRQr2_Chr06g0249241.1"/>
    <property type="gene ID" value="HanXRQr2_Chr06g0249241"/>
</dbReference>
<dbReference type="EMBL" id="MNCJ02000321">
    <property type="protein sequence ID" value="KAF5801539.1"/>
    <property type="molecule type" value="Genomic_DNA"/>
</dbReference>
<sequence>MLIENTFYVSRTLIFYNHIRILDYWDINTSRFSFFTLFSKDFACLIKQNYRHIFL</sequence>
<evidence type="ECO:0000313" key="2">
    <source>
        <dbReference type="Proteomes" id="UP000215914"/>
    </source>
</evidence>
<reference evidence="1" key="1">
    <citation type="journal article" date="2017" name="Nature">
        <title>The sunflower genome provides insights into oil metabolism, flowering and Asterid evolution.</title>
        <authorList>
            <person name="Badouin H."/>
            <person name="Gouzy J."/>
            <person name="Grassa C.J."/>
            <person name="Murat F."/>
            <person name="Staton S.E."/>
            <person name="Cottret L."/>
            <person name="Lelandais-Briere C."/>
            <person name="Owens G.L."/>
            <person name="Carrere S."/>
            <person name="Mayjonade B."/>
            <person name="Legrand L."/>
            <person name="Gill N."/>
            <person name="Kane N.C."/>
            <person name="Bowers J.E."/>
            <person name="Hubner S."/>
            <person name="Bellec A."/>
            <person name="Berard A."/>
            <person name="Berges H."/>
            <person name="Blanchet N."/>
            <person name="Boniface M.C."/>
            <person name="Brunel D."/>
            <person name="Catrice O."/>
            <person name="Chaidir N."/>
            <person name="Claudel C."/>
            <person name="Donnadieu C."/>
            <person name="Faraut T."/>
            <person name="Fievet G."/>
            <person name="Helmstetter N."/>
            <person name="King M."/>
            <person name="Knapp S.J."/>
            <person name="Lai Z."/>
            <person name="Le Paslier M.C."/>
            <person name="Lippi Y."/>
            <person name="Lorenzon L."/>
            <person name="Mandel J.R."/>
            <person name="Marage G."/>
            <person name="Marchand G."/>
            <person name="Marquand E."/>
            <person name="Bret-Mestries E."/>
            <person name="Morien E."/>
            <person name="Nambeesan S."/>
            <person name="Nguyen T."/>
            <person name="Pegot-Espagnet P."/>
            <person name="Pouilly N."/>
            <person name="Raftis F."/>
            <person name="Sallet E."/>
            <person name="Schiex T."/>
            <person name="Thomas J."/>
            <person name="Vandecasteele C."/>
            <person name="Vares D."/>
            <person name="Vear F."/>
            <person name="Vautrin S."/>
            <person name="Crespi M."/>
            <person name="Mangin B."/>
            <person name="Burke J.M."/>
            <person name="Salse J."/>
            <person name="Munos S."/>
            <person name="Vincourt P."/>
            <person name="Rieseberg L.H."/>
            <person name="Langlade N.B."/>
        </authorList>
    </citation>
    <scope>NUCLEOTIDE SEQUENCE</scope>
    <source>
        <tissue evidence="1">Leaves</tissue>
    </source>
</reference>
<gene>
    <name evidence="1" type="ORF">HanXRQr2_Chr06g0249241</name>
</gene>
<organism evidence="1 2">
    <name type="scientific">Helianthus annuus</name>
    <name type="common">Common sunflower</name>
    <dbReference type="NCBI Taxonomy" id="4232"/>
    <lineage>
        <taxon>Eukaryota</taxon>
        <taxon>Viridiplantae</taxon>
        <taxon>Streptophyta</taxon>
        <taxon>Embryophyta</taxon>
        <taxon>Tracheophyta</taxon>
        <taxon>Spermatophyta</taxon>
        <taxon>Magnoliopsida</taxon>
        <taxon>eudicotyledons</taxon>
        <taxon>Gunneridae</taxon>
        <taxon>Pentapetalae</taxon>
        <taxon>asterids</taxon>
        <taxon>campanulids</taxon>
        <taxon>Asterales</taxon>
        <taxon>Asteraceae</taxon>
        <taxon>Asteroideae</taxon>
        <taxon>Heliantheae alliance</taxon>
        <taxon>Heliantheae</taxon>
        <taxon>Helianthus</taxon>
    </lineage>
</organism>
<name>A0A9K3IRR2_HELAN</name>
<dbReference type="Proteomes" id="UP000215914">
    <property type="component" value="Unassembled WGS sequence"/>
</dbReference>